<dbReference type="AlphaFoldDB" id="A0A6A6N5N3"/>
<gene>
    <name evidence="1" type="ORF">GH714_032279</name>
</gene>
<protein>
    <submittedName>
        <fullName evidence="1">Uncharacterized protein</fullName>
    </submittedName>
</protein>
<evidence type="ECO:0000313" key="1">
    <source>
        <dbReference type="EMBL" id="KAF2320970.1"/>
    </source>
</evidence>
<name>A0A6A6N5N3_HEVBR</name>
<dbReference type="EMBL" id="JAAGAX010000003">
    <property type="protein sequence ID" value="KAF2320970.1"/>
    <property type="molecule type" value="Genomic_DNA"/>
</dbReference>
<comment type="caution">
    <text evidence="1">The sequence shown here is derived from an EMBL/GenBank/DDBJ whole genome shotgun (WGS) entry which is preliminary data.</text>
</comment>
<dbReference type="PANTHER" id="PTHR35317">
    <property type="entry name" value="OS04G0629600 PROTEIN"/>
    <property type="match status" value="1"/>
</dbReference>
<dbReference type="Pfam" id="PF14223">
    <property type="entry name" value="Retrotran_gag_2"/>
    <property type="match status" value="1"/>
</dbReference>
<dbReference type="Proteomes" id="UP000467840">
    <property type="component" value="Chromosome 10"/>
</dbReference>
<sequence>MDGETSFSTIAPPVFDGENYQIWAARMEAYMDACDLWEAVEEDYEIPLLSGNPTLAQIKNHKEKKTKKSKAKASLYAVVSPSIFSRIMALGSAKAIWDFLKEECQGDERIRAYRIFQPDTGKILISREVFFMEDEQWNWEKGKQKQIPNDLQDANEDIDDQPVRGTRLLSEIYQKCNVAILEPAGFEEAISNPM</sequence>
<organism evidence="1 2">
    <name type="scientific">Hevea brasiliensis</name>
    <name type="common">Para rubber tree</name>
    <name type="synonym">Siphonia brasiliensis</name>
    <dbReference type="NCBI Taxonomy" id="3981"/>
    <lineage>
        <taxon>Eukaryota</taxon>
        <taxon>Viridiplantae</taxon>
        <taxon>Streptophyta</taxon>
        <taxon>Embryophyta</taxon>
        <taxon>Tracheophyta</taxon>
        <taxon>Spermatophyta</taxon>
        <taxon>Magnoliopsida</taxon>
        <taxon>eudicotyledons</taxon>
        <taxon>Gunneridae</taxon>
        <taxon>Pentapetalae</taxon>
        <taxon>rosids</taxon>
        <taxon>fabids</taxon>
        <taxon>Malpighiales</taxon>
        <taxon>Euphorbiaceae</taxon>
        <taxon>Crotonoideae</taxon>
        <taxon>Micrandreae</taxon>
        <taxon>Hevea</taxon>
    </lineage>
</organism>
<proteinExistence type="predicted"/>
<evidence type="ECO:0000313" key="2">
    <source>
        <dbReference type="Proteomes" id="UP000467840"/>
    </source>
</evidence>
<accession>A0A6A6N5N3</accession>
<keyword evidence="2" id="KW-1185">Reference proteome</keyword>
<dbReference type="PANTHER" id="PTHR35317:SF11">
    <property type="entry name" value="CCHC-TYPE DOMAIN-CONTAINING PROTEIN"/>
    <property type="match status" value="1"/>
</dbReference>
<reference evidence="1 2" key="1">
    <citation type="journal article" date="2020" name="Mol. Plant">
        <title>The Chromosome-Based Rubber Tree Genome Provides New Insights into Spurge Genome Evolution and Rubber Biosynthesis.</title>
        <authorList>
            <person name="Liu J."/>
            <person name="Shi C."/>
            <person name="Shi C.C."/>
            <person name="Li W."/>
            <person name="Zhang Q.J."/>
            <person name="Zhang Y."/>
            <person name="Li K."/>
            <person name="Lu H.F."/>
            <person name="Shi C."/>
            <person name="Zhu S.T."/>
            <person name="Xiao Z.Y."/>
            <person name="Nan H."/>
            <person name="Yue Y."/>
            <person name="Zhu X.G."/>
            <person name="Wu Y."/>
            <person name="Hong X.N."/>
            <person name="Fan G.Y."/>
            <person name="Tong Y."/>
            <person name="Zhang D."/>
            <person name="Mao C.L."/>
            <person name="Liu Y.L."/>
            <person name="Hao S.J."/>
            <person name="Liu W.Q."/>
            <person name="Lv M.Q."/>
            <person name="Zhang H.B."/>
            <person name="Liu Y."/>
            <person name="Hu-Tang G.R."/>
            <person name="Wang J.P."/>
            <person name="Wang J.H."/>
            <person name="Sun Y.H."/>
            <person name="Ni S.B."/>
            <person name="Chen W.B."/>
            <person name="Zhang X.C."/>
            <person name="Jiao Y.N."/>
            <person name="Eichler E.E."/>
            <person name="Li G.H."/>
            <person name="Liu X."/>
            <person name="Gao L.Z."/>
        </authorList>
    </citation>
    <scope>NUCLEOTIDE SEQUENCE [LARGE SCALE GENOMIC DNA]</scope>
    <source>
        <strain evidence="2">cv. GT1</strain>
        <tissue evidence="1">Leaf</tissue>
    </source>
</reference>